<gene>
    <name evidence="2" type="primary">ccr4</name>
    <name evidence="2" type="ORF">CM83_4975</name>
</gene>
<dbReference type="EMBL" id="GBHO01045396">
    <property type="protein sequence ID" value="JAF98207.1"/>
    <property type="molecule type" value="Transcribed_RNA"/>
</dbReference>
<feature type="non-terminal residue" evidence="2">
    <location>
        <position position="112"/>
    </location>
</feature>
<proteinExistence type="predicted"/>
<evidence type="ECO:0000313" key="2">
    <source>
        <dbReference type="EMBL" id="JAF98207.1"/>
    </source>
</evidence>
<feature type="region of interest" description="Disordered" evidence="1">
    <location>
        <begin position="84"/>
        <end position="112"/>
    </location>
</feature>
<name>A0A0A9VVG7_LYGHE</name>
<reference evidence="2" key="1">
    <citation type="journal article" date="2014" name="PLoS ONE">
        <title>Transcriptome-Based Identification of ABC Transporters in the Western Tarnished Plant Bug Lygus hesperus.</title>
        <authorList>
            <person name="Hull J.J."/>
            <person name="Chaney K."/>
            <person name="Geib S.M."/>
            <person name="Fabrick J.A."/>
            <person name="Brent C.S."/>
            <person name="Walsh D."/>
            <person name="Lavine L.C."/>
        </authorList>
    </citation>
    <scope>NUCLEOTIDE SEQUENCE</scope>
</reference>
<protein>
    <submittedName>
        <fullName evidence="2">Glucose-repressible alcohol dehydrogenase transcriptional effector</fullName>
    </submittedName>
</protein>
<organism evidence="2">
    <name type="scientific">Lygus hesperus</name>
    <name type="common">Western plant bug</name>
    <dbReference type="NCBI Taxonomy" id="30085"/>
    <lineage>
        <taxon>Eukaryota</taxon>
        <taxon>Metazoa</taxon>
        <taxon>Ecdysozoa</taxon>
        <taxon>Arthropoda</taxon>
        <taxon>Hexapoda</taxon>
        <taxon>Insecta</taxon>
        <taxon>Pterygota</taxon>
        <taxon>Neoptera</taxon>
        <taxon>Paraneoptera</taxon>
        <taxon>Hemiptera</taxon>
        <taxon>Heteroptera</taxon>
        <taxon>Panheteroptera</taxon>
        <taxon>Cimicomorpha</taxon>
        <taxon>Miridae</taxon>
        <taxon>Mirini</taxon>
        <taxon>Lygus</taxon>
    </lineage>
</organism>
<feature type="non-terminal residue" evidence="2">
    <location>
        <position position="1"/>
    </location>
</feature>
<dbReference type="AlphaFoldDB" id="A0A0A9VVG7"/>
<accession>A0A0A9VVG7</accession>
<reference evidence="2" key="2">
    <citation type="submission" date="2014-07" db="EMBL/GenBank/DDBJ databases">
        <authorList>
            <person name="Hull J."/>
        </authorList>
    </citation>
    <scope>NUCLEOTIDE SEQUENCE</scope>
</reference>
<sequence>KIVEGIRSGGFLPQGLHCAGFLRRLLALEVTTARTTLVHLLAVSISPSQPHGQPDLTDDPNSTILALFVLSQVVSRIRTLSNKCLSSSTPSTEVTPALANQSVSNQPVVTPT</sequence>
<evidence type="ECO:0000256" key="1">
    <source>
        <dbReference type="SAM" id="MobiDB-lite"/>
    </source>
</evidence>